<sequence length="162" mass="18312">MIKFSSIAALGAFVGLKSEDLYPETPFTILTVVVRCNALVWCDIFCSRLLQLCAKEDVYLCLAAVKMSYVGHDIAVCLYLCATYKWGVNLQRSEPNSGLSNGELTHPCDIERYIGDWHCWVIPLPIECILKLDASSAIGHSWTLKYNNEMKDWTPHHSVLER</sequence>
<dbReference type="AlphaFoldDB" id="A0AA39PHZ3"/>
<name>A0AA39PHZ3_9AGAR</name>
<reference evidence="1" key="1">
    <citation type="submission" date="2023-06" db="EMBL/GenBank/DDBJ databases">
        <authorList>
            <consortium name="Lawrence Berkeley National Laboratory"/>
            <person name="Ahrendt S."/>
            <person name="Sahu N."/>
            <person name="Indic B."/>
            <person name="Wong-Bajracharya J."/>
            <person name="Merenyi Z."/>
            <person name="Ke H.-M."/>
            <person name="Monk M."/>
            <person name="Kocsube S."/>
            <person name="Drula E."/>
            <person name="Lipzen A."/>
            <person name="Balint B."/>
            <person name="Henrissat B."/>
            <person name="Andreopoulos B."/>
            <person name="Martin F.M."/>
            <person name="Harder C.B."/>
            <person name="Rigling D."/>
            <person name="Ford K.L."/>
            <person name="Foster G.D."/>
            <person name="Pangilinan J."/>
            <person name="Papanicolaou A."/>
            <person name="Barry K."/>
            <person name="LaButti K."/>
            <person name="Viragh M."/>
            <person name="Koriabine M."/>
            <person name="Yan M."/>
            <person name="Riley R."/>
            <person name="Champramary S."/>
            <person name="Plett K.L."/>
            <person name="Tsai I.J."/>
            <person name="Slot J."/>
            <person name="Sipos G."/>
            <person name="Plett J."/>
            <person name="Nagy L.G."/>
            <person name="Grigoriev I.V."/>
        </authorList>
    </citation>
    <scope>NUCLEOTIDE SEQUENCE</scope>
    <source>
        <strain evidence="1">HWK02</strain>
    </source>
</reference>
<evidence type="ECO:0000313" key="1">
    <source>
        <dbReference type="EMBL" id="KAK0484205.1"/>
    </source>
</evidence>
<comment type="caution">
    <text evidence="1">The sequence shown here is derived from an EMBL/GenBank/DDBJ whole genome shotgun (WGS) entry which is preliminary data.</text>
</comment>
<dbReference type="EMBL" id="JAUEPU010000057">
    <property type="protein sequence ID" value="KAK0484205.1"/>
    <property type="molecule type" value="Genomic_DNA"/>
</dbReference>
<protein>
    <submittedName>
        <fullName evidence="1">Uncharacterized protein</fullName>
    </submittedName>
</protein>
<accession>A0AA39PHZ3</accession>
<gene>
    <name evidence="1" type="ORF">EDD18DRAFT_1112010</name>
</gene>
<dbReference type="Proteomes" id="UP001175228">
    <property type="component" value="Unassembled WGS sequence"/>
</dbReference>
<organism evidence="1 2">
    <name type="scientific">Armillaria luteobubalina</name>
    <dbReference type="NCBI Taxonomy" id="153913"/>
    <lineage>
        <taxon>Eukaryota</taxon>
        <taxon>Fungi</taxon>
        <taxon>Dikarya</taxon>
        <taxon>Basidiomycota</taxon>
        <taxon>Agaricomycotina</taxon>
        <taxon>Agaricomycetes</taxon>
        <taxon>Agaricomycetidae</taxon>
        <taxon>Agaricales</taxon>
        <taxon>Marasmiineae</taxon>
        <taxon>Physalacriaceae</taxon>
        <taxon>Armillaria</taxon>
    </lineage>
</organism>
<proteinExistence type="predicted"/>
<evidence type="ECO:0000313" key="2">
    <source>
        <dbReference type="Proteomes" id="UP001175228"/>
    </source>
</evidence>
<keyword evidence="2" id="KW-1185">Reference proteome</keyword>